<dbReference type="OrthoDB" id="9936at10239"/>
<dbReference type="Proteomes" id="UP000241842">
    <property type="component" value="Segment"/>
</dbReference>
<sequence>MILSEEEYKEFMELKKPLEAHVRAALVAANDTIAKTLNRSGTGSALLSVREGRDTYFIDEVTDVEITSITKVGSTFELKGNAVYVGNGKIIFTIVPPTGNYIVKYTAKGEEYSANIKHAVALLVDYWVSKDYRTAKSIGSESVSFTIQSTGLPKHIRTLLDLERIL</sequence>
<organism evidence="1 2">
    <name type="scientific">Proteus phage PM135</name>
    <dbReference type="NCBI Taxonomy" id="2048008"/>
    <lineage>
        <taxon>Viruses</taxon>
        <taxon>Duplodnaviria</taxon>
        <taxon>Heunggongvirae</taxon>
        <taxon>Uroviricota</taxon>
        <taxon>Caudoviricetes</taxon>
        <taxon>Demerecviridae</taxon>
        <taxon>Novosibvirus</taxon>
        <taxon>Novosibvirus PM135</taxon>
    </lineage>
</organism>
<reference evidence="2" key="1">
    <citation type="submission" date="2017-10" db="EMBL/GenBank/DDBJ databases">
        <title>Isolation and characterization of a group of new proteus bacteriophages.</title>
        <authorList>
            <person name="Kozlova Y.N."/>
            <person name="Morozova V.V."/>
            <person name="Babkin I.V."/>
            <person name="Tikunova N.V."/>
            <person name="Bokovaya O.V."/>
            <person name="Shedko E.D."/>
        </authorList>
    </citation>
    <scope>NUCLEOTIDE SEQUENCE [LARGE SCALE GENOMIC DNA]</scope>
</reference>
<dbReference type="RefSeq" id="YP_009620576.1">
    <property type="nucleotide sequence ID" value="NC_042090.1"/>
</dbReference>
<dbReference type="Pfam" id="PF24163">
    <property type="entry name" value="HCP"/>
    <property type="match status" value="1"/>
</dbReference>
<dbReference type="KEGG" id="vg:40097229"/>
<evidence type="ECO:0000313" key="2">
    <source>
        <dbReference type="Proteomes" id="UP000241842"/>
    </source>
</evidence>
<accession>A0A2H4PRF4</accession>
<name>A0A2H4PRF4_9CAUD</name>
<proteinExistence type="predicted"/>
<keyword evidence="2" id="KW-1185">Reference proteome</keyword>
<dbReference type="GeneID" id="40097229"/>
<protein>
    <submittedName>
        <fullName evidence="1">Putative head completion protein</fullName>
    </submittedName>
</protein>
<evidence type="ECO:0000313" key="1">
    <source>
        <dbReference type="EMBL" id="ATW69892.1"/>
    </source>
</evidence>
<dbReference type="EMBL" id="MG030347">
    <property type="protein sequence ID" value="ATW69892.1"/>
    <property type="molecule type" value="Genomic_DNA"/>
</dbReference>
<dbReference type="InterPro" id="IPR056472">
    <property type="entry name" value="HCP"/>
</dbReference>